<evidence type="ECO:0000313" key="7">
    <source>
        <dbReference type="EnsemblMetazoa" id="XP_038052211.1"/>
    </source>
</evidence>
<dbReference type="GO" id="GO:0070286">
    <property type="term" value="P:axonemal dynein complex assembly"/>
    <property type="evidence" value="ECO:0007669"/>
    <property type="project" value="InterPro"/>
</dbReference>
<feature type="compositionally biased region" description="Basic and acidic residues" evidence="4">
    <location>
        <begin position="89"/>
        <end position="110"/>
    </location>
</feature>
<evidence type="ECO:0000256" key="2">
    <source>
        <dbReference type="ARBA" id="ARBA00023054"/>
    </source>
</evidence>
<feature type="region of interest" description="Disordered" evidence="4">
    <location>
        <begin position="1"/>
        <end position="24"/>
    </location>
</feature>
<keyword evidence="8" id="KW-1185">Reference proteome</keyword>
<feature type="region of interest" description="Disordered" evidence="4">
    <location>
        <begin position="37"/>
        <end position="110"/>
    </location>
</feature>
<feature type="compositionally biased region" description="Acidic residues" evidence="4">
    <location>
        <begin position="465"/>
        <end position="487"/>
    </location>
</feature>
<evidence type="ECO:0000313" key="8">
    <source>
        <dbReference type="Proteomes" id="UP000887568"/>
    </source>
</evidence>
<dbReference type="OrthoDB" id="10260459at2759"/>
<dbReference type="CTD" id="92749"/>
<dbReference type="EnsemblMetazoa" id="XM_038196283.1">
    <property type="protein sequence ID" value="XP_038052211.1"/>
    <property type="gene ID" value="LOC119724951"/>
</dbReference>
<feature type="region of interest" description="Disordered" evidence="4">
    <location>
        <begin position="584"/>
        <end position="617"/>
    </location>
</feature>
<evidence type="ECO:0008006" key="9">
    <source>
        <dbReference type="Google" id="ProtNLM"/>
    </source>
</evidence>
<evidence type="ECO:0000259" key="5">
    <source>
        <dbReference type="Pfam" id="PF14772"/>
    </source>
</evidence>
<reference evidence="7" key="1">
    <citation type="submission" date="2022-11" db="UniProtKB">
        <authorList>
            <consortium name="EnsemblMetazoa"/>
        </authorList>
    </citation>
    <scope>IDENTIFICATION</scope>
</reference>
<evidence type="ECO:0000256" key="3">
    <source>
        <dbReference type="SAM" id="Coils"/>
    </source>
</evidence>
<dbReference type="Proteomes" id="UP000887568">
    <property type="component" value="Unplaced"/>
</dbReference>
<feature type="compositionally biased region" description="Basic and acidic residues" evidence="4">
    <location>
        <begin position="37"/>
        <end position="76"/>
    </location>
</feature>
<dbReference type="InterPro" id="IPR039505">
    <property type="entry name" value="DRC1/2_N"/>
</dbReference>
<dbReference type="PANTHER" id="PTHR21625:SF1">
    <property type="entry name" value="DYNEIN REGULATORY COMPLEX PROTEIN 1"/>
    <property type="match status" value="1"/>
</dbReference>
<dbReference type="Pfam" id="PF14772">
    <property type="entry name" value="NYD-SP28"/>
    <property type="match status" value="1"/>
</dbReference>
<dbReference type="GO" id="GO:0060285">
    <property type="term" value="P:cilium-dependent cell motility"/>
    <property type="evidence" value="ECO:0007669"/>
    <property type="project" value="TreeGrafter"/>
</dbReference>
<dbReference type="PANTHER" id="PTHR21625">
    <property type="entry name" value="NYD-SP28 PROTEIN"/>
    <property type="match status" value="1"/>
</dbReference>
<dbReference type="Pfam" id="PF14775">
    <property type="entry name" value="NYD-SP28_assoc"/>
    <property type="match status" value="1"/>
</dbReference>
<evidence type="ECO:0000259" key="6">
    <source>
        <dbReference type="Pfam" id="PF14775"/>
    </source>
</evidence>
<protein>
    <recommendedName>
        <fullName evidence="9">Dynein regulatory complex protein 1</fullName>
    </recommendedName>
</protein>
<dbReference type="OMA" id="LDFMMAR"/>
<feature type="coiled-coil region" evidence="3">
    <location>
        <begin position="156"/>
        <end position="212"/>
    </location>
</feature>
<dbReference type="GO" id="GO:0003352">
    <property type="term" value="P:regulation of cilium movement"/>
    <property type="evidence" value="ECO:0007669"/>
    <property type="project" value="TreeGrafter"/>
</dbReference>
<dbReference type="InterPro" id="IPR029440">
    <property type="entry name" value="DRC1_C"/>
</dbReference>
<name>A0A913ZMC0_PATMI</name>
<sequence>MNGHDEEEDTGPSVDSTDPEERIAARRIRIAKRVEMARREAMGEDPSKLKKEDKEEQSKSKRQIEDSRQRLTKLESDGSELVTNVRVAADAREAHRRTEEEEIQRQRNEKLEAEAKAGLERFDEITKKWEQANSRDLPMELHDLLKQQKSLSEAMIDEKNKLINDFQLELKSKDDQYVKDLKKQAEDIDLMIDRIEEQVKNLTKAYRDEVTQIEKSFETERGELMDNNRRKWEQAMTGRGDQELEYMKQRERRVEEFEKQLQHLRIQDADEYNMVKIKLETDVQVLEQQLQQMKATYQLNQEKLEYNFQVLKKRDEENTITKSQQKRKITRLQDVMNNLKVKLSKQEKQYREENQGLADDYKRITEQFKELQKKSKHFQATDTRKFHDIWCMNEDQVKELAQICLEQDRIIAEQQLGLTWKAPQDMWFMDSVGPIRSQKSQAEATATSAHDVIKEVMSVESSVQGDDETVEQSQPDEGEEGEVEGETEGEKTKVSVKTIKRVLELLCDESGFLVESKLNTLLAPLEKDERCLMKLDAIFGALGVETEEDVHKLANFFIKYQTPLDAPAAEGQTADEAAPFTVDTEKQTTPEEGEASTQHRASQVTQPTTTKVGQVSDGAEDVEQDDFDEGDNAEILQVTGRQEEAAGSIRSTRSDAPELIHPNDVGKALRDFVNEHSKPAKEKAKFQTFRIISGEERDDSEDAAYWASFPSVLSGKQEKVWKALLDGLEKYSDVLNQRSKLITETDSLRQQNAELRMLLHQYINSKVNQELEIPPTRVLNLDVPQ</sequence>
<evidence type="ECO:0000256" key="4">
    <source>
        <dbReference type="SAM" id="MobiDB-lite"/>
    </source>
</evidence>
<feature type="compositionally biased region" description="Polar residues" evidence="4">
    <location>
        <begin position="595"/>
        <end position="613"/>
    </location>
</feature>
<feature type="coiled-coil region" evidence="3">
    <location>
        <begin position="247"/>
        <end position="374"/>
    </location>
</feature>
<dbReference type="RefSeq" id="XP_038052211.1">
    <property type="nucleotide sequence ID" value="XM_038196283.1"/>
</dbReference>
<feature type="region of interest" description="Disordered" evidence="4">
    <location>
        <begin position="460"/>
        <end position="491"/>
    </location>
</feature>
<feature type="compositionally biased region" description="Acidic residues" evidence="4">
    <location>
        <begin position="1"/>
        <end position="10"/>
    </location>
</feature>
<dbReference type="InterPro" id="IPR039750">
    <property type="entry name" value="DRC1/DRC2"/>
</dbReference>
<feature type="domain" description="Dynein regulatory complex protein 1/2 N-terminal" evidence="5">
    <location>
        <begin position="87"/>
        <end position="188"/>
    </location>
</feature>
<accession>A0A913ZMC0</accession>
<dbReference type="GO" id="GO:0005858">
    <property type="term" value="C:axonemal dynein complex"/>
    <property type="evidence" value="ECO:0007669"/>
    <property type="project" value="InterPro"/>
</dbReference>
<comment type="similarity">
    <text evidence="1">Belongs to the DRC1 family.</text>
</comment>
<evidence type="ECO:0000256" key="1">
    <source>
        <dbReference type="ARBA" id="ARBA00009688"/>
    </source>
</evidence>
<feature type="domain" description="Dynein regulatory complex protein 1 C-terminal" evidence="6">
    <location>
        <begin position="704"/>
        <end position="763"/>
    </location>
</feature>
<proteinExistence type="inferred from homology"/>
<organism evidence="7 8">
    <name type="scientific">Patiria miniata</name>
    <name type="common">Bat star</name>
    <name type="synonym">Asterina miniata</name>
    <dbReference type="NCBI Taxonomy" id="46514"/>
    <lineage>
        <taxon>Eukaryota</taxon>
        <taxon>Metazoa</taxon>
        <taxon>Echinodermata</taxon>
        <taxon>Eleutherozoa</taxon>
        <taxon>Asterozoa</taxon>
        <taxon>Asteroidea</taxon>
        <taxon>Valvatacea</taxon>
        <taxon>Valvatida</taxon>
        <taxon>Asterinidae</taxon>
        <taxon>Patiria</taxon>
    </lineage>
</organism>
<dbReference type="AlphaFoldDB" id="A0A913ZMC0"/>
<keyword evidence="2 3" id="KW-0175">Coiled coil</keyword>
<feature type="region of interest" description="Disordered" evidence="4">
    <location>
        <begin position="640"/>
        <end position="661"/>
    </location>
</feature>
<dbReference type="GeneID" id="119724951"/>